<organism evidence="2">
    <name type="scientific">Timema bartmani</name>
    <dbReference type="NCBI Taxonomy" id="61472"/>
    <lineage>
        <taxon>Eukaryota</taxon>
        <taxon>Metazoa</taxon>
        <taxon>Ecdysozoa</taxon>
        <taxon>Arthropoda</taxon>
        <taxon>Hexapoda</taxon>
        <taxon>Insecta</taxon>
        <taxon>Pterygota</taxon>
        <taxon>Neoptera</taxon>
        <taxon>Polyneoptera</taxon>
        <taxon>Phasmatodea</taxon>
        <taxon>Timematodea</taxon>
        <taxon>Timematoidea</taxon>
        <taxon>Timematidae</taxon>
        <taxon>Timema</taxon>
    </lineage>
</organism>
<dbReference type="EMBL" id="OD566176">
    <property type="protein sequence ID" value="CAD7443517.1"/>
    <property type="molecule type" value="Genomic_DNA"/>
</dbReference>
<feature type="region of interest" description="Disordered" evidence="1">
    <location>
        <begin position="72"/>
        <end position="91"/>
    </location>
</feature>
<name>A0A7R9EZW3_9NEOP</name>
<sequence length="91" mass="10612">MIRLSVNGRLRMRWWSLSAWKKTQHVRMAERQLQEIRTYDSLDDYNNENNLERLLPNSDKFLQLYRDSAARAVGHNSMDPGSTPGGSEDDT</sequence>
<reference evidence="2" key="1">
    <citation type="submission" date="2020-11" db="EMBL/GenBank/DDBJ databases">
        <authorList>
            <person name="Tran Van P."/>
        </authorList>
    </citation>
    <scope>NUCLEOTIDE SEQUENCE</scope>
</reference>
<evidence type="ECO:0000313" key="2">
    <source>
        <dbReference type="EMBL" id="CAD7443517.1"/>
    </source>
</evidence>
<proteinExistence type="predicted"/>
<protein>
    <submittedName>
        <fullName evidence="2">Uncharacterized protein</fullName>
    </submittedName>
</protein>
<evidence type="ECO:0000256" key="1">
    <source>
        <dbReference type="SAM" id="MobiDB-lite"/>
    </source>
</evidence>
<dbReference type="AlphaFoldDB" id="A0A7R9EZW3"/>
<gene>
    <name evidence="2" type="ORF">TBIB3V08_LOCUS5923</name>
</gene>
<accession>A0A7R9EZW3</accession>